<proteinExistence type="predicted"/>
<protein>
    <submittedName>
        <fullName evidence="1">Uncharacterized protein</fullName>
    </submittedName>
</protein>
<sequence length="80" mass="9047">MTRPNHIAAIIARTVLALPEVKTSTKPQIFGLIPTVITHQTPGAQVLPPFASKYTIKMVRFRVVTRILAREALRTLFKYF</sequence>
<dbReference type="AlphaFoldDB" id="A0A2Z4FME0"/>
<keyword evidence="2" id="KW-1185">Reference proteome</keyword>
<name>A0A2Z4FME0_9DELT</name>
<reference evidence="1 2" key="1">
    <citation type="submission" date="2018-06" db="EMBL/GenBank/DDBJ databases">
        <title>Lujinxingia sediminis gen. nov. sp. nov., a new facultative anaerobic member of the class Deltaproteobacteria, and proposal of Lujinxingaceae fam. nov.</title>
        <authorList>
            <person name="Guo L.-Y."/>
            <person name="Li C.-M."/>
            <person name="Wang S."/>
            <person name="Du Z.-J."/>
        </authorList>
    </citation>
    <scope>NUCLEOTIDE SEQUENCE [LARGE SCALE GENOMIC DNA]</scope>
    <source>
        <strain evidence="1 2">FA350</strain>
    </source>
</reference>
<accession>A0A2Z4FME0</accession>
<gene>
    <name evidence="1" type="ORF">DN745_11885</name>
</gene>
<dbReference type="KEGG" id="bsed:DN745_11885"/>
<evidence type="ECO:0000313" key="1">
    <source>
        <dbReference type="EMBL" id="AWV90000.1"/>
    </source>
</evidence>
<dbReference type="Proteomes" id="UP000249799">
    <property type="component" value="Chromosome"/>
</dbReference>
<organism evidence="1 2">
    <name type="scientific">Bradymonas sediminis</name>
    <dbReference type="NCBI Taxonomy" id="1548548"/>
    <lineage>
        <taxon>Bacteria</taxon>
        <taxon>Deltaproteobacteria</taxon>
        <taxon>Bradymonadales</taxon>
        <taxon>Bradymonadaceae</taxon>
        <taxon>Bradymonas</taxon>
    </lineage>
</organism>
<evidence type="ECO:0000313" key="2">
    <source>
        <dbReference type="Proteomes" id="UP000249799"/>
    </source>
</evidence>
<dbReference type="EMBL" id="CP030032">
    <property type="protein sequence ID" value="AWV90000.1"/>
    <property type="molecule type" value="Genomic_DNA"/>
</dbReference>